<accession>A0A7W9SW66</accession>
<comment type="similarity">
    <text evidence="5">Belongs to the creatininase superfamily.</text>
</comment>
<name>A0A7W9SW66_ARMRO</name>
<dbReference type="EMBL" id="JACHGW010000007">
    <property type="protein sequence ID" value="MBB6053485.1"/>
    <property type="molecule type" value="Genomic_DNA"/>
</dbReference>
<dbReference type="Gene3D" id="3.40.50.10310">
    <property type="entry name" value="Creatininase"/>
    <property type="match status" value="1"/>
</dbReference>
<dbReference type="GO" id="GO:0016811">
    <property type="term" value="F:hydrolase activity, acting on carbon-nitrogen (but not peptide) bonds, in linear amides"/>
    <property type="evidence" value="ECO:0007669"/>
    <property type="project" value="TreeGrafter"/>
</dbReference>
<evidence type="ECO:0000256" key="5">
    <source>
        <dbReference type="ARBA" id="ARBA00024029"/>
    </source>
</evidence>
<gene>
    <name evidence="6" type="ORF">HNQ39_005320</name>
</gene>
<keyword evidence="2" id="KW-0479">Metal-binding</keyword>
<keyword evidence="7" id="KW-1185">Reference proteome</keyword>
<dbReference type="Proteomes" id="UP000520814">
    <property type="component" value="Unassembled WGS sequence"/>
</dbReference>
<evidence type="ECO:0000313" key="7">
    <source>
        <dbReference type="Proteomes" id="UP000520814"/>
    </source>
</evidence>
<sequence>MQLGTKTWTEIPGLTERVVVCPIGALEQHGHHLPLLTDSFIGGEIARRVEAATEEIALFTPMLWVGASHHHLSFPGTVSLSQATYRAVIEDMAESLISAGFRKLFFLNSHSGNIVPTQSALLEVQLRYQETLPELYLSVGSWFELALPELAALGLVQKKVIHACEWETSVIQVTHPELVKDSRPASRRDIDSAFWSPDHIKNNRLAVLRTMKQGSETGAFGFPDDASPEKGELLIQTATDVIVKFVREYATWPTVP</sequence>
<dbReference type="EC" id="3.5.2.10" evidence="6"/>
<evidence type="ECO:0000256" key="4">
    <source>
        <dbReference type="ARBA" id="ARBA00022833"/>
    </source>
</evidence>
<dbReference type="GO" id="GO:0047789">
    <property type="term" value="F:creatininase activity"/>
    <property type="evidence" value="ECO:0007669"/>
    <property type="project" value="UniProtKB-EC"/>
</dbReference>
<evidence type="ECO:0000313" key="6">
    <source>
        <dbReference type="EMBL" id="MBB6053485.1"/>
    </source>
</evidence>
<dbReference type="AlphaFoldDB" id="A0A7W9SW66"/>
<dbReference type="SUPFAM" id="SSF102215">
    <property type="entry name" value="Creatininase"/>
    <property type="match status" value="1"/>
</dbReference>
<evidence type="ECO:0000256" key="3">
    <source>
        <dbReference type="ARBA" id="ARBA00022801"/>
    </source>
</evidence>
<dbReference type="InterPro" id="IPR003785">
    <property type="entry name" value="Creatininase/forma_Hydrolase"/>
</dbReference>
<proteinExistence type="inferred from homology"/>
<organism evidence="6 7">
    <name type="scientific">Armatimonas rosea</name>
    <dbReference type="NCBI Taxonomy" id="685828"/>
    <lineage>
        <taxon>Bacteria</taxon>
        <taxon>Bacillati</taxon>
        <taxon>Armatimonadota</taxon>
        <taxon>Armatimonadia</taxon>
        <taxon>Armatimonadales</taxon>
        <taxon>Armatimonadaceae</taxon>
        <taxon>Armatimonas</taxon>
    </lineage>
</organism>
<dbReference type="InterPro" id="IPR024087">
    <property type="entry name" value="Creatininase-like_sf"/>
</dbReference>
<evidence type="ECO:0000256" key="1">
    <source>
        <dbReference type="ARBA" id="ARBA00001947"/>
    </source>
</evidence>
<keyword evidence="3 6" id="KW-0378">Hydrolase</keyword>
<dbReference type="Pfam" id="PF02633">
    <property type="entry name" value="Creatininase"/>
    <property type="match status" value="1"/>
</dbReference>
<dbReference type="RefSeq" id="WP_184203577.1">
    <property type="nucleotide sequence ID" value="NZ_JACHGW010000007.1"/>
</dbReference>
<comment type="cofactor">
    <cofactor evidence="1">
        <name>Zn(2+)</name>
        <dbReference type="ChEBI" id="CHEBI:29105"/>
    </cofactor>
</comment>
<dbReference type="GO" id="GO:0009231">
    <property type="term" value="P:riboflavin biosynthetic process"/>
    <property type="evidence" value="ECO:0007669"/>
    <property type="project" value="TreeGrafter"/>
</dbReference>
<protein>
    <submittedName>
        <fullName evidence="6">Creatinine amidohydrolase</fullName>
        <ecNumber evidence="6">3.5.2.10</ecNumber>
    </submittedName>
</protein>
<dbReference type="PANTHER" id="PTHR35005">
    <property type="entry name" value="3-DEHYDRO-SCYLLO-INOSOSE HYDROLASE"/>
    <property type="match status" value="1"/>
</dbReference>
<evidence type="ECO:0000256" key="2">
    <source>
        <dbReference type="ARBA" id="ARBA00022723"/>
    </source>
</evidence>
<dbReference type="PANTHER" id="PTHR35005:SF1">
    <property type="entry name" value="2-AMINO-5-FORMYLAMINO-6-RIBOSYLAMINOPYRIMIDIN-4(3H)-ONE 5'-MONOPHOSPHATE DEFORMYLASE"/>
    <property type="match status" value="1"/>
</dbReference>
<dbReference type="GO" id="GO:0046872">
    <property type="term" value="F:metal ion binding"/>
    <property type="evidence" value="ECO:0007669"/>
    <property type="project" value="UniProtKB-KW"/>
</dbReference>
<comment type="caution">
    <text evidence="6">The sequence shown here is derived from an EMBL/GenBank/DDBJ whole genome shotgun (WGS) entry which is preliminary data.</text>
</comment>
<keyword evidence="4" id="KW-0862">Zinc</keyword>
<reference evidence="6 7" key="1">
    <citation type="submission" date="2020-08" db="EMBL/GenBank/DDBJ databases">
        <title>Genomic Encyclopedia of Type Strains, Phase IV (KMG-IV): sequencing the most valuable type-strain genomes for metagenomic binning, comparative biology and taxonomic classification.</title>
        <authorList>
            <person name="Goeker M."/>
        </authorList>
    </citation>
    <scope>NUCLEOTIDE SEQUENCE [LARGE SCALE GENOMIC DNA]</scope>
    <source>
        <strain evidence="6 7">DSM 23562</strain>
    </source>
</reference>